<protein>
    <submittedName>
        <fullName evidence="1">Uncharacterized protein</fullName>
    </submittedName>
</protein>
<evidence type="ECO:0000313" key="1">
    <source>
        <dbReference type="EMBL" id="VFU60100.1"/>
    </source>
</evidence>
<gene>
    <name evidence="1" type="ORF">SVIM_LOCUS444704</name>
</gene>
<proteinExistence type="predicted"/>
<sequence length="149" mass="17132">MSNYIGNEKLLSDSQYAYRVSQSLSTEEYRDVQSELILHNLLHERAGFISNPRASSCEPLPQITIRTPRDLQAVQDRLGNNFRVVVPLMFQRIKGENNTKAACLDSALHRHSSINYEMLSLRFTILHAAPHSFFLSSFFKTIFCIHIVF</sequence>
<reference evidence="1" key="1">
    <citation type="submission" date="2019-03" db="EMBL/GenBank/DDBJ databases">
        <authorList>
            <person name="Mank J."/>
            <person name="Almeida P."/>
        </authorList>
    </citation>
    <scope>NUCLEOTIDE SEQUENCE</scope>
    <source>
        <strain evidence="1">78183</strain>
    </source>
</reference>
<name>A0A6N2N2C0_SALVM</name>
<dbReference type="EMBL" id="CAADRP010002041">
    <property type="protein sequence ID" value="VFU60100.1"/>
    <property type="molecule type" value="Genomic_DNA"/>
</dbReference>
<dbReference type="AlphaFoldDB" id="A0A6N2N2C0"/>
<accession>A0A6N2N2C0</accession>
<organism evidence="1">
    <name type="scientific">Salix viminalis</name>
    <name type="common">Common osier</name>
    <name type="synonym">Basket willow</name>
    <dbReference type="NCBI Taxonomy" id="40686"/>
    <lineage>
        <taxon>Eukaryota</taxon>
        <taxon>Viridiplantae</taxon>
        <taxon>Streptophyta</taxon>
        <taxon>Embryophyta</taxon>
        <taxon>Tracheophyta</taxon>
        <taxon>Spermatophyta</taxon>
        <taxon>Magnoliopsida</taxon>
        <taxon>eudicotyledons</taxon>
        <taxon>Gunneridae</taxon>
        <taxon>Pentapetalae</taxon>
        <taxon>rosids</taxon>
        <taxon>fabids</taxon>
        <taxon>Malpighiales</taxon>
        <taxon>Salicaceae</taxon>
        <taxon>Saliceae</taxon>
        <taxon>Salix</taxon>
    </lineage>
</organism>